<evidence type="ECO:0000256" key="1">
    <source>
        <dbReference type="SAM" id="SignalP"/>
    </source>
</evidence>
<protein>
    <recommendedName>
        <fullName evidence="4">TolC family protein</fullName>
    </recommendedName>
</protein>
<keyword evidence="3" id="KW-1185">Reference proteome</keyword>
<evidence type="ECO:0008006" key="4">
    <source>
        <dbReference type="Google" id="ProtNLM"/>
    </source>
</evidence>
<organism evidence="2 3">
    <name type="scientific">Limnobacter litoralis</name>
    <dbReference type="NCBI Taxonomy" id="481366"/>
    <lineage>
        <taxon>Bacteria</taxon>
        <taxon>Pseudomonadati</taxon>
        <taxon>Pseudomonadota</taxon>
        <taxon>Betaproteobacteria</taxon>
        <taxon>Burkholderiales</taxon>
        <taxon>Burkholderiaceae</taxon>
        <taxon>Limnobacter</taxon>
    </lineage>
</organism>
<gene>
    <name evidence="2" type="ORF">GCM10007875_13840</name>
</gene>
<keyword evidence="1" id="KW-0732">Signal</keyword>
<evidence type="ECO:0000313" key="2">
    <source>
        <dbReference type="EMBL" id="GLR26294.1"/>
    </source>
</evidence>
<evidence type="ECO:0000313" key="3">
    <source>
        <dbReference type="Proteomes" id="UP001156664"/>
    </source>
</evidence>
<feature type="signal peptide" evidence="1">
    <location>
        <begin position="1"/>
        <end position="21"/>
    </location>
</feature>
<dbReference type="Proteomes" id="UP001156664">
    <property type="component" value="Unassembled WGS sequence"/>
</dbReference>
<dbReference type="RefSeq" id="WP_284280840.1">
    <property type="nucleotide sequence ID" value="NZ_BSOJ01000015.1"/>
</dbReference>
<name>A0ABQ5YQB3_9BURK</name>
<feature type="chain" id="PRO_5047282942" description="TolC family protein" evidence="1">
    <location>
        <begin position="22"/>
        <end position="440"/>
    </location>
</feature>
<sequence>MFRRTVITLAIASLAFSTAKAENLAPASLPKVEALGSWVAPALPPLEVVMPLLTNSTRVQTGLEQKKIEQANSRLSQQSPYEWEALVATRHRNERLQNLSQQDYEIGISRTVRIGSKAKIDQQMSGQYGELAHLTAADAWHETARTLNDYWFELRYQQARVALLHQLADATLTFSKQQQRRFELGEISATDSQQSKLDYQAQLAQLQAAQLDEQRAAAALQEQFPGSSALIQGQKAPQSMENRLEEPLLTDSEQKNWIDRMIEENHGLELARVQSELAASQASRKAAEKLADPTLALTYSRERNNAEQILGLQVNFPIGGAKRSELALQAQSQAEQSRLAFELANRGAQTQATLTTQAYTQAAAAWKIYASTQQAQLDLFQKQLRAYSLSEISQFELQAARLRTAQVQLDALKARLDAEKAAARLLIDSHVLWAAPESIE</sequence>
<dbReference type="SUPFAM" id="SSF56954">
    <property type="entry name" value="Outer membrane efflux proteins (OEP)"/>
    <property type="match status" value="1"/>
</dbReference>
<dbReference type="Gene3D" id="1.20.1600.10">
    <property type="entry name" value="Outer membrane efflux proteins (OEP)"/>
    <property type="match status" value="1"/>
</dbReference>
<proteinExistence type="predicted"/>
<accession>A0ABQ5YQB3</accession>
<dbReference type="EMBL" id="BSOJ01000015">
    <property type="protein sequence ID" value="GLR26294.1"/>
    <property type="molecule type" value="Genomic_DNA"/>
</dbReference>
<reference evidence="3" key="1">
    <citation type="journal article" date="2019" name="Int. J. Syst. Evol. Microbiol.">
        <title>The Global Catalogue of Microorganisms (GCM) 10K type strain sequencing project: providing services to taxonomists for standard genome sequencing and annotation.</title>
        <authorList>
            <consortium name="The Broad Institute Genomics Platform"/>
            <consortium name="The Broad Institute Genome Sequencing Center for Infectious Disease"/>
            <person name="Wu L."/>
            <person name="Ma J."/>
        </authorList>
    </citation>
    <scope>NUCLEOTIDE SEQUENCE [LARGE SCALE GENOMIC DNA]</scope>
    <source>
        <strain evidence="3">NBRC 105857</strain>
    </source>
</reference>
<comment type="caution">
    <text evidence="2">The sequence shown here is derived from an EMBL/GenBank/DDBJ whole genome shotgun (WGS) entry which is preliminary data.</text>
</comment>